<dbReference type="PANTHER" id="PTHR23235">
    <property type="entry name" value="KRUEPPEL-LIKE TRANSCRIPTION FACTOR"/>
    <property type="match status" value="1"/>
</dbReference>
<dbReference type="Gene3D" id="3.30.160.60">
    <property type="entry name" value="Classic Zinc Finger"/>
    <property type="match status" value="6"/>
</dbReference>
<keyword evidence="1" id="KW-0479">Metal-binding</keyword>
<gene>
    <name evidence="8" type="ORF">SPHA_5953</name>
</gene>
<feature type="domain" description="C2H2-type" evidence="7">
    <location>
        <begin position="334"/>
        <end position="363"/>
    </location>
</feature>
<proteinExistence type="predicted"/>
<dbReference type="FunFam" id="3.30.160.60:FF:000236">
    <property type="entry name" value="zinc finger protein 143 isoform X1"/>
    <property type="match status" value="1"/>
</dbReference>
<name>A0A812AVS1_ACAPH</name>
<evidence type="ECO:0000256" key="5">
    <source>
        <dbReference type="PROSITE-ProRule" id="PRU00042"/>
    </source>
</evidence>
<feature type="domain" description="C2H2-type" evidence="7">
    <location>
        <begin position="427"/>
        <end position="456"/>
    </location>
</feature>
<evidence type="ECO:0000259" key="7">
    <source>
        <dbReference type="PROSITE" id="PS50157"/>
    </source>
</evidence>
<dbReference type="PROSITE" id="PS00028">
    <property type="entry name" value="ZINC_FINGER_C2H2_1"/>
    <property type="match status" value="5"/>
</dbReference>
<keyword evidence="9" id="KW-1185">Reference proteome</keyword>
<evidence type="ECO:0000256" key="6">
    <source>
        <dbReference type="SAM" id="Phobius"/>
    </source>
</evidence>
<organism evidence="8 9">
    <name type="scientific">Acanthosepion pharaonis</name>
    <name type="common">Pharaoh cuttlefish</name>
    <name type="synonym">Sepia pharaonis</name>
    <dbReference type="NCBI Taxonomy" id="158019"/>
    <lineage>
        <taxon>Eukaryota</taxon>
        <taxon>Metazoa</taxon>
        <taxon>Spiralia</taxon>
        <taxon>Lophotrochozoa</taxon>
        <taxon>Mollusca</taxon>
        <taxon>Cephalopoda</taxon>
        <taxon>Coleoidea</taxon>
        <taxon>Decapodiformes</taxon>
        <taxon>Sepiida</taxon>
        <taxon>Sepiina</taxon>
        <taxon>Sepiidae</taxon>
        <taxon>Acanthosepion</taxon>
    </lineage>
</organism>
<dbReference type="Pfam" id="PF00096">
    <property type="entry name" value="zf-C2H2"/>
    <property type="match status" value="4"/>
</dbReference>
<feature type="domain" description="C2H2-type" evidence="7">
    <location>
        <begin position="304"/>
        <end position="333"/>
    </location>
</feature>
<dbReference type="FunFam" id="3.30.160.60:FF:000125">
    <property type="entry name" value="Putative zinc finger protein 143"/>
    <property type="match status" value="3"/>
</dbReference>
<evidence type="ECO:0000256" key="3">
    <source>
        <dbReference type="ARBA" id="ARBA00022771"/>
    </source>
</evidence>
<feature type="transmembrane region" description="Helical" evidence="6">
    <location>
        <begin position="657"/>
        <end position="682"/>
    </location>
</feature>
<dbReference type="FunFam" id="3.30.160.60:FF:000072">
    <property type="entry name" value="zinc finger protein 143 isoform X1"/>
    <property type="match status" value="1"/>
</dbReference>
<feature type="domain" description="C2H2-type" evidence="7">
    <location>
        <begin position="394"/>
        <end position="426"/>
    </location>
</feature>
<dbReference type="Proteomes" id="UP000597762">
    <property type="component" value="Unassembled WGS sequence"/>
</dbReference>
<evidence type="ECO:0000256" key="4">
    <source>
        <dbReference type="ARBA" id="ARBA00022833"/>
    </source>
</evidence>
<feature type="transmembrane region" description="Helical" evidence="6">
    <location>
        <begin position="728"/>
        <end position="754"/>
    </location>
</feature>
<dbReference type="GO" id="GO:0000978">
    <property type="term" value="F:RNA polymerase II cis-regulatory region sequence-specific DNA binding"/>
    <property type="evidence" value="ECO:0007669"/>
    <property type="project" value="TreeGrafter"/>
</dbReference>
<keyword evidence="6" id="KW-0812">Transmembrane</keyword>
<reference evidence="8" key="1">
    <citation type="submission" date="2021-01" db="EMBL/GenBank/DDBJ databases">
        <authorList>
            <person name="Li R."/>
            <person name="Bekaert M."/>
        </authorList>
    </citation>
    <scope>NUCLEOTIDE SEQUENCE</scope>
    <source>
        <strain evidence="8">Farmed</strain>
    </source>
</reference>
<accession>A0A812AVS1</accession>
<dbReference type="OrthoDB" id="6077919at2759"/>
<evidence type="ECO:0000313" key="9">
    <source>
        <dbReference type="Proteomes" id="UP000597762"/>
    </source>
</evidence>
<sequence>MVSFPLFFHSLICCIPQYPLIYTSSTDHSLYSFLSVAVLHGGLAGYQDFWVSVCLHLMKMEDLESIEQDVKNNLDSGELEGAADDTARLSVSAGEQEVIGLLLHTTEGNTAAGQHPMTVNIEGSVVTDSEHTVQAVTLADGTTAYIQPTKVEEAKFLEGTAVTLDDGTTAIMHTGLAEKAEIVPEPETTTKFVDGQPVQLEDGSTAYLHHHHKEGLQPVQLEDGTTAYIAHTSPQTLFGDATNLEDPEALHLENLNSHVANATSIHDDDDDVDIKPSTAAITVISNSNQMAAEKALAIQGERSYRCAFEGCGRLYTTQHHLKVHERSHTGDRPFKCEFTSCGKAFATGYGLKSHTRVHTGEKPYKCPKDNCDKAFKTSGDLQKHVRTHTGERPFKCPFVGCARSFTTSNIPTNYKNHVRIHTGEKPYVCTVQGCGKRFTEYSSLYKHHVVHTHSKPYVCNHCGKTYRQTSTLAMHKRTAHGEEVSSEGDALYCPDQALDISYTVVDECMDTPKKKPRLHYNLTTADATGLQEDGEGTLVINTSDSGQVCYTSEGQQITMMAGTERVSVVADDNTMVALQAIPHPAQTTINQHGVAHISLGDHNQHVFVVTDPSQLQALQVKQNFFLSPFFLSFSFLSFFLLSFFFSPFFLSFSFLSFFLLSFFLLSFFLLSFFLLSFFFLSFSFLSSFFLSPFFLLSFFLLSFFFLFAFFLSFCFLSFFLLSFFHFAFFLSFCFLSFFFLSFFLFPFFLSFSFLSFI</sequence>
<keyword evidence="6" id="KW-0472">Membrane</keyword>
<dbReference type="GO" id="GO:0008270">
    <property type="term" value="F:zinc ion binding"/>
    <property type="evidence" value="ECO:0007669"/>
    <property type="project" value="UniProtKB-KW"/>
</dbReference>
<dbReference type="InterPro" id="IPR036236">
    <property type="entry name" value="Znf_C2H2_sf"/>
</dbReference>
<keyword evidence="3 5" id="KW-0863">Zinc-finger</keyword>
<feature type="domain" description="C2H2-type" evidence="7">
    <location>
        <begin position="364"/>
        <end position="393"/>
    </location>
</feature>
<dbReference type="FunFam" id="3.30.160.60:FF:000016">
    <property type="entry name" value="zinc finger protein 37 homolog"/>
    <property type="match status" value="1"/>
</dbReference>
<dbReference type="GO" id="GO:0000981">
    <property type="term" value="F:DNA-binding transcription factor activity, RNA polymerase II-specific"/>
    <property type="evidence" value="ECO:0007669"/>
    <property type="project" value="TreeGrafter"/>
</dbReference>
<feature type="transmembrane region" description="Helical" evidence="6">
    <location>
        <begin position="694"/>
        <end position="721"/>
    </location>
</feature>
<evidence type="ECO:0000256" key="1">
    <source>
        <dbReference type="ARBA" id="ARBA00022723"/>
    </source>
</evidence>
<dbReference type="InterPro" id="IPR013087">
    <property type="entry name" value="Znf_C2H2_type"/>
</dbReference>
<keyword evidence="4" id="KW-0862">Zinc</keyword>
<dbReference type="PROSITE" id="PS50157">
    <property type="entry name" value="ZINC_FINGER_C2H2_2"/>
    <property type="match status" value="6"/>
</dbReference>
<dbReference type="SMART" id="SM00355">
    <property type="entry name" value="ZnF_C2H2"/>
    <property type="match status" value="6"/>
</dbReference>
<comment type="caution">
    <text evidence="8">The sequence shown here is derived from an EMBL/GenBank/DDBJ whole genome shotgun (WGS) entry which is preliminary data.</text>
</comment>
<dbReference type="AlphaFoldDB" id="A0A812AVS1"/>
<dbReference type="EMBL" id="CAHIKZ030000196">
    <property type="protein sequence ID" value="CAE1159458.1"/>
    <property type="molecule type" value="Genomic_DNA"/>
</dbReference>
<evidence type="ECO:0000256" key="2">
    <source>
        <dbReference type="ARBA" id="ARBA00022737"/>
    </source>
</evidence>
<feature type="domain" description="C2H2-type" evidence="7">
    <location>
        <begin position="457"/>
        <end position="485"/>
    </location>
</feature>
<feature type="transmembrane region" description="Helical" evidence="6">
    <location>
        <begin position="624"/>
        <end position="645"/>
    </location>
</feature>
<keyword evidence="2" id="KW-0677">Repeat</keyword>
<dbReference type="SUPFAM" id="SSF57667">
    <property type="entry name" value="beta-beta-alpha zinc fingers"/>
    <property type="match status" value="3"/>
</dbReference>
<evidence type="ECO:0000313" key="8">
    <source>
        <dbReference type="EMBL" id="CAE1159458.1"/>
    </source>
</evidence>
<keyword evidence="6" id="KW-1133">Transmembrane helix</keyword>
<protein>
    <submittedName>
        <fullName evidence="8">ZNF143_76</fullName>
    </submittedName>
</protein>